<organism evidence="1 2">
    <name type="scientific">Frankliniella occidentalis</name>
    <name type="common">Western flower thrips</name>
    <name type="synonym">Euthrips occidentalis</name>
    <dbReference type="NCBI Taxonomy" id="133901"/>
    <lineage>
        <taxon>Eukaryota</taxon>
        <taxon>Metazoa</taxon>
        <taxon>Ecdysozoa</taxon>
        <taxon>Arthropoda</taxon>
        <taxon>Hexapoda</taxon>
        <taxon>Insecta</taxon>
        <taxon>Pterygota</taxon>
        <taxon>Neoptera</taxon>
        <taxon>Paraneoptera</taxon>
        <taxon>Thysanoptera</taxon>
        <taxon>Terebrantia</taxon>
        <taxon>Thripoidea</taxon>
        <taxon>Thripidae</taxon>
        <taxon>Frankliniella</taxon>
    </lineage>
</organism>
<reference evidence="2" key="1">
    <citation type="submission" date="2025-08" db="UniProtKB">
        <authorList>
            <consortium name="RefSeq"/>
        </authorList>
    </citation>
    <scope>IDENTIFICATION</scope>
    <source>
        <tissue evidence="2">Whole organism</tissue>
    </source>
</reference>
<dbReference type="AlphaFoldDB" id="A0A6J1T079"/>
<evidence type="ECO:0000313" key="2">
    <source>
        <dbReference type="RefSeq" id="XP_026286608.1"/>
    </source>
</evidence>
<dbReference type="Proteomes" id="UP000504606">
    <property type="component" value="Unplaced"/>
</dbReference>
<dbReference type="KEGG" id="foc:113212211"/>
<dbReference type="GeneID" id="113212211"/>
<dbReference type="RefSeq" id="XP_026286608.1">
    <property type="nucleotide sequence ID" value="XM_026430823.2"/>
</dbReference>
<evidence type="ECO:0000313" key="1">
    <source>
        <dbReference type="Proteomes" id="UP000504606"/>
    </source>
</evidence>
<sequence length="459" mass="51877">MLATPRLGDLTRTHRSLWRGQDSFKSVEAFVALLRVAPSVDILKISCNVSSIDPVRVHFLGLSTSLELVVKVRGHWRNSRNSLLVEWTDSLLRKLGPQLRQLDVEEPGLEQLFDRLVDARCLETLHVKNWWMKEKGPDPRREDLCWPQAVVLPCLNSVSLAINKGDESFLPRGSCAFGSLLRAHSGQLRSLKLGRHPNELVDACPRDLHSLEVVMQLGMASKLQRITGLKELRIVQPNSISALYDEVENLFRTWPAILERLEIRYWRHETMQAVVAGRLSNLQHLVLKWYRDWKEWENPLSLSGVRQLNATLTGLPRLRSLVLFDNLSLEELRAISHDAIPTLELLVVVPFRRQHYVRDHRCGGLENADEVEGLLAVLQGLVRGGPSSRHGVLQLLSDCPGPESSRPAGGPRLLSRHPAREADYCKLCAEAADSLRPILASHYSTCTPTVPDWKYVQVL</sequence>
<keyword evidence="1" id="KW-1185">Reference proteome</keyword>
<protein>
    <submittedName>
        <fullName evidence="2">Uncharacterized protein LOC113212211</fullName>
    </submittedName>
</protein>
<dbReference type="SUPFAM" id="SSF52047">
    <property type="entry name" value="RNI-like"/>
    <property type="match status" value="1"/>
</dbReference>
<gene>
    <name evidence="2" type="primary">LOC113212211</name>
</gene>
<accession>A0A6J1T079</accession>
<dbReference type="InterPro" id="IPR032675">
    <property type="entry name" value="LRR_dom_sf"/>
</dbReference>
<proteinExistence type="predicted"/>
<dbReference type="Gene3D" id="3.80.10.10">
    <property type="entry name" value="Ribonuclease Inhibitor"/>
    <property type="match status" value="1"/>
</dbReference>
<name>A0A6J1T079_FRAOC</name>